<protein>
    <recommendedName>
        <fullName evidence="2">F-box domain-containing protein</fullName>
    </recommendedName>
</protein>
<dbReference type="Pfam" id="PF08268">
    <property type="entry name" value="FBA_3"/>
    <property type="match status" value="1"/>
</dbReference>
<evidence type="ECO:0000313" key="4">
    <source>
        <dbReference type="EMBL" id="CAL5073754.1"/>
    </source>
</evidence>
<evidence type="ECO:0000313" key="5">
    <source>
        <dbReference type="Proteomes" id="UP001497457"/>
    </source>
</evidence>
<dbReference type="InterPro" id="IPR001810">
    <property type="entry name" value="F-box_dom"/>
</dbReference>
<evidence type="ECO:0000259" key="2">
    <source>
        <dbReference type="PROSITE" id="PS50181"/>
    </source>
</evidence>
<dbReference type="CDD" id="cd22157">
    <property type="entry name" value="F-box_AtFBW1-like"/>
    <property type="match status" value="1"/>
</dbReference>
<feature type="compositionally biased region" description="Low complexity" evidence="1">
    <location>
        <begin position="504"/>
        <end position="515"/>
    </location>
</feature>
<gene>
    <name evidence="4" type="ORF">URODEC1_LOCUS104797</name>
    <name evidence="3" type="ORF">URODEC1_LOCUS99112</name>
</gene>
<feature type="domain" description="F-box" evidence="2">
    <location>
        <begin position="14"/>
        <end position="61"/>
    </location>
</feature>
<dbReference type="InterPro" id="IPR017451">
    <property type="entry name" value="F-box-assoc_interact_dom"/>
</dbReference>
<feature type="region of interest" description="Disordered" evidence="1">
    <location>
        <begin position="496"/>
        <end position="534"/>
    </location>
</feature>
<dbReference type="EMBL" id="OZ075116">
    <property type="protein sequence ID" value="CAL5073754.1"/>
    <property type="molecule type" value="Genomic_DNA"/>
</dbReference>
<dbReference type="InterPro" id="IPR011043">
    <property type="entry name" value="Gal_Oxase/kelch_b-propeller"/>
</dbReference>
<dbReference type="Gene3D" id="1.20.1280.50">
    <property type="match status" value="1"/>
</dbReference>
<dbReference type="SUPFAM" id="SSF50965">
    <property type="entry name" value="Galactose oxidase, central domain"/>
    <property type="match status" value="1"/>
</dbReference>
<dbReference type="NCBIfam" id="TIGR01640">
    <property type="entry name" value="F_box_assoc_1"/>
    <property type="match status" value="1"/>
</dbReference>
<reference evidence="3" key="1">
    <citation type="submission" date="2024-10" db="EMBL/GenBank/DDBJ databases">
        <authorList>
            <person name="Ryan C."/>
        </authorList>
    </citation>
    <scope>NUCLEOTIDE SEQUENCE [LARGE SCALE GENOMIC DNA]</scope>
</reference>
<dbReference type="PROSITE" id="PS50181">
    <property type="entry name" value="FBOX"/>
    <property type="match status" value="1"/>
</dbReference>
<dbReference type="Pfam" id="PF12937">
    <property type="entry name" value="F-box-like"/>
    <property type="match status" value="1"/>
</dbReference>
<dbReference type="InterPro" id="IPR036047">
    <property type="entry name" value="F-box-like_dom_sf"/>
</dbReference>
<evidence type="ECO:0000256" key="1">
    <source>
        <dbReference type="SAM" id="MobiDB-lite"/>
    </source>
</evidence>
<organism evidence="3 5">
    <name type="scientific">Urochloa decumbens</name>
    <dbReference type="NCBI Taxonomy" id="240449"/>
    <lineage>
        <taxon>Eukaryota</taxon>
        <taxon>Viridiplantae</taxon>
        <taxon>Streptophyta</taxon>
        <taxon>Embryophyta</taxon>
        <taxon>Tracheophyta</taxon>
        <taxon>Spermatophyta</taxon>
        <taxon>Magnoliopsida</taxon>
        <taxon>Liliopsida</taxon>
        <taxon>Poales</taxon>
        <taxon>Poaceae</taxon>
        <taxon>PACMAD clade</taxon>
        <taxon>Panicoideae</taxon>
        <taxon>Panicodae</taxon>
        <taxon>Paniceae</taxon>
        <taxon>Melinidinae</taxon>
        <taxon>Urochloa</taxon>
    </lineage>
</organism>
<dbReference type="SMART" id="SM00256">
    <property type="entry name" value="FBOX"/>
    <property type="match status" value="1"/>
</dbReference>
<dbReference type="Proteomes" id="UP001497457">
    <property type="component" value="Chromosome 5rd"/>
</dbReference>
<dbReference type="InterPro" id="IPR013187">
    <property type="entry name" value="F-box-assoc_dom_typ3"/>
</dbReference>
<dbReference type="PANTHER" id="PTHR31111">
    <property type="entry name" value="BNAA05G37150D PROTEIN-RELATED"/>
    <property type="match status" value="1"/>
</dbReference>
<dbReference type="PANTHER" id="PTHR31111:SF133">
    <property type="entry name" value="OS07G0196600 PROTEIN"/>
    <property type="match status" value="1"/>
</dbReference>
<sequence>MAPSETMEVQTTKKKCITCLPGEMIEQILVRLPASTLLRCRRVCKQWNRIIRDPKFIMAHLQKAPRCPLMFSHRETCSKKLYPSEAILFDEAWVPSRWNVPVIEPDDFLCASCNGLVCLYSDKTTIKIANLATGEFLHLEKPDKKLKGDHYCLYNFGFDPVREEYKVIHFPCERSYFPVGRVNDIQVYTLGDEKWRSVRSPKTQMLNYILYSGVINVDGAMYWLIEDKESIWGCTAVSFDLYEEHFEWIRMPTVNLASSGYGSCCIFWITEIDGKVSVATDQTSFYSTRGFVGKLEFWTLDNKIDQNWSRKYSIQYPGVDIEFPRHFFIHGDKIVMYDLNGNMYCQKLMGQSIEIEQSKMVKLLNYSPRSYNNMQSYVHVKSLVGLDAYSRAGNGIVRRPKQCEGWGLKKWEKWTLELSSLQKHWRSIHQFEHLITTHAQHMGLDINPLLQHPQEKGWLNWVGQKWVLEMLDAFTQRLEGIAKSMEQAVDAIRSKMSVHETDQGSTSSVGTSSSSALMDGESGYTKAGGVASSI</sequence>
<proteinExistence type="predicted"/>
<dbReference type="EMBL" id="OZ075115">
    <property type="protein sequence ID" value="CAL5063833.1"/>
    <property type="molecule type" value="Genomic_DNA"/>
</dbReference>
<dbReference type="AlphaFoldDB" id="A0ABC9EWL2"/>
<evidence type="ECO:0000313" key="3">
    <source>
        <dbReference type="EMBL" id="CAL5063833.1"/>
    </source>
</evidence>
<accession>A0ABC9EWL2</accession>
<dbReference type="Proteomes" id="UP001497457">
    <property type="component" value="Chromosome 6rd"/>
</dbReference>
<keyword evidence="5" id="KW-1185">Reference proteome</keyword>
<dbReference type="SUPFAM" id="SSF81383">
    <property type="entry name" value="F-box domain"/>
    <property type="match status" value="1"/>
</dbReference>
<name>A0ABC9EWL2_9POAL</name>